<feature type="compositionally biased region" description="Basic and acidic residues" evidence="1">
    <location>
        <begin position="1"/>
        <end position="16"/>
    </location>
</feature>
<organism evidence="2 3">
    <name type="scientific">Dendrothele bispora (strain CBS 962.96)</name>
    <dbReference type="NCBI Taxonomy" id="1314807"/>
    <lineage>
        <taxon>Eukaryota</taxon>
        <taxon>Fungi</taxon>
        <taxon>Dikarya</taxon>
        <taxon>Basidiomycota</taxon>
        <taxon>Agaricomycotina</taxon>
        <taxon>Agaricomycetes</taxon>
        <taxon>Agaricomycetidae</taxon>
        <taxon>Agaricales</taxon>
        <taxon>Agaricales incertae sedis</taxon>
        <taxon>Dendrothele</taxon>
    </lineage>
</organism>
<evidence type="ECO:0000313" key="3">
    <source>
        <dbReference type="Proteomes" id="UP000297245"/>
    </source>
</evidence>
<keyword evidence="3" id="KW-1185">Reference proteome</keyword>
<feature type="region of interest" description="Disordered" evidence="1">
    <location>
        <begin position="1"/>
        <end position="28"/>
    </location>
</feature>
<accession>A0A4S8LMF9</accession>
<evidence type="ECO:0000256" key="1">
    <source>
        <dbReference type="SAM" id="MobiDB-lite"/>
    </source>
</evidence>
<dbReference type="Proteomes" id="UP000297245">
    <property type="component" value="Unassembled WGS sequence"/>
</dbReference>
<reference evidence="2 3" key="1">
    <citation type="journal article" date="2019" name="Nat. Ecol. Evol.">
        <title>Megaphylogeny resolves global patterns of mushroom evolution.</title>
        <authorList>
            <person name="Varga T."/>
            <person name="Krizsan K."/>
            <person name="Foldi C."/>
            <person name="Dima B."/>
            <person name="Sanchez-Garcia M."/>
            <person name="Sanchez-Ramirez S."/>
            <person name="Szollosi G.J."/>
            <person name="Szarkandi J.G."/>
            <person name="Papp V."/>
            <person name="Albert L."/>
            <person name="Andreopoulos W."/>
            <person name="Angelini C."/>
            <person name="Antonin V."/>
            <person name="Barry K.W."/>
            <person name="Bougher N.L."/>
            <person name="Buchanan P."/>
            <person name="Buyck B."/>
            <person name="Bense V."/>
            <person name="Catcheside P."/>
            <person name="Chovatia M."/>
            <person name="Cooper J."/>
            <person name="Damon W."/>
            <person name="Desjardin D."/>
            <person name="Finy P."/>
            <person name="Geml J."/>
            <person name="Haridas S."/>
            <person name="Hughes K."/>
            <person name="Justo A."/>
            <person name="Karasinski D."/>
            <person name="Kautmanova I."/>
            <person name="Kiss B."/>
            <person name="Kocsube S."/>
            <person name="Kotiranta H."/>
            <person name="LaButti K.M."/>
            <person name="Lechner B.E."/>
            <person name="Liimatainen K."/>
            <person name="Lipzen A."/>
            <person name="Lukacs Z."/>
            <person name="Mihaltcheva S."/>
            <person name="Morgado L.N."/>
            <person name="Niskanen T."/>
            <person name="Noordeloos M.E."/>
            <person name="Ohm R.A."/>
            <person name="Ortiz-Santana B."/>
            <person name="Ovrebo C."/>
            <person name="Racz N."/>
            <person name="Riley R."/>
            <person name="Savchenko A."/>
            <person name="Shiryaev A."/>
            <person name="Soop K."/>
            <person name="Spirin V."/>
            <person name="Szebenyi C."/>
            <person name="Tomsovsky M."/>
            <person name="Tulloss R.E."/>
            <person name="Uehling J."/>
            <person name="Grigoriev I.V."/>
            <person name="Vagvolgyi C."/>
            <person name="Papp T."/>
            <person name="Martin F.M."/>
            <person name="Miettinen O."/>
            <person name="Hibbett D.S."/>
            <person name="Nagy L.G."/>
        </authorList>
    </citation>
    <scope>NUCLEOTIDE SEQUENCE [LARGE SCALE GENOMIC DNA]</scope>
    <source>
        <strain evidence="2 3">CBS 962.96</strain>
    </source>
</reference>
<dbReference type="AlphaFoldDB" id="A0A4S8LMF9"/>
<sequence length="64" mass="7079">MGRLWEAGRRSRKDVDSDSPAPKALRPNVKATAPDVDIRHLLFLVMVPSSAFDTLLVFPNSTSK</sequence>
<proteinExistence type="predicted"/>
<name>A0A4S8LMF9_DENBC</name>
<evidence type="ECO:0000313" key="2">
    <source>
        <dbReference type="EMBL" id="THU90502.1"/>
    </source>
</evidence>
<dbReference type="EMBL" id="ML179333">
    <property type="protein sequence ID" value="THU90502.1"/>
    <property type="molecule type" value="Genomic_DNA"/>
</dbReference>
<gene>
    <name evidence="2" type="ORF">K435DRAFT_781220</name>
</gene>
<protein>
    <submittedName>
        <fullName evidence="2">Uncharacterized protein</fullName>
    </submittedName>
</protein>